<evidence type="ECO:0000256" key="11">
    <source>
        <dbReference type="ARBA" id="ARBA00023277"/>
    </source>
</evidence>
<dbReference type="InterPro" id="IPR002139">
    <property type="entry name" value="Ribo/fructo_kinase"/>
</dbReference>
<dbReference type="eggNOG" id="COG0524">
    <property type="taxonomic scope" value="Bacteria"/>
</dbReference>
<feature type="binding site" evidence="12">
    <location>
        <position position="291"/>
    </location>
    <ligand>
        <name>K(+)</name>
        <dbReference type="ChEBI" id="CHEBI:29103"/>
    </ligand>
</feature>
<feature type="binding site" evidence="12">
    <location>
        <position position="247"/>
    </location>
    <ligand>
        <name>K(+)</name>
        <dbReference type="ChEBI" id="CHEBI:29103"/>
    </ligand>
</feature>
<dbReference type="GO" id="GO:0005524">
    <property type="term" value="F:ATP binding"/>
    <property type="evidence" value="ECO:0007669"/>
    <property type="project" value="UniProtKB-UniRule"/>
</dbReference>
<feature type="binding site" evidence="12">
    <location>
        <begin position="11"/>
        <end position="13"/>
    </location>
    <ligand>
        <name>substrate</name>
    </ligand>
</feature>
<dbReference type="HAMAP" id="MF_01987">
    <property type="entry name" value="Ribokinase"/>
    <property type="match status" value="1"/>
</dbReference>
<name>R7RS78_9CLOT</name>
<comment type="activity regulation">
    <text evidence="12">Activated by a monovalent cation that binds near, but not in, the active site. The most likely occupant of the site in vivo is potassium. Ion binding induces a conformational change that may alter substrate affinity.</text>
</comment>
<dbReference type="InterPro" id="IPR011611">
    <property type="entry name" value="PfkB_dom"/>
</dbReference>
<dbReference type="UniPathway" id="UPA00916">
    <property type="reaction ID" value="UER00889"/>
</dbReference>
<dbReference type="HOGENOM" id="CLU_027634_2_3_9"/>
<evidence type="ECO:0000256" key="12">
    <source>
        <dbReference type="HAMAP-Rule" id="MF_01987"/>
    </source>
</evidence>
<dbReference type="CDD" id="cd01174">
    <property type="entry name" value="ribokinase"/>
    <property type="match status" value="1"/>
</dbReference>
<evidence type="ECO:0000313" key="14">
    <source>
        <dbReference type="EMBL" id="CDF59017.1"/>
    </source>
</evidence>
<dbReference type="RefSeq" id="WP_018664221.1">
    <property type="nucleotide sequence ID" value="NZ_HF952022.1"/>
</dbReference>
<dbReference type="AlphaFoldDB" id="R7RS78"/>
<dbReference type="PROSITE" id="PS00584">
    <property type="entry name" value="PFKB_KINASES_2"/>
    <property type="match status" value="1"/>
</dbReference>
<evidence type="ECO:0000256" key="9">
    <source>
        <dbReference type="ARBA" id="ARBA00022842"/>
    </source>
</evidence>
<dbReference type="GO" id="GO:0046872">
    <property type="term" value="F:metal ion binding"/>
    <property type="evidence" value="ECO:0007669"/>
    <property type="project" value="UniProtKB-KW"/>
</dbReference>
<dbReference type="OrthoDB" id="9775849at2"/>
<dbReference type="EMBL" id="CAVN010000111">
    <property type="protein sequence ID" value="CDF59017.1"/>
    <property type="molecule type" value="Genomic_DNA"/>
</dbReference>
<keyword evidence="12" id="KW-0963">Cytoplasm</keyword>
<comment type="pathway">
    <text evidence="12">Carbohydrate metabolism; D-ribose degradation; D-ribose 5-phosphate from beta-D-ribopyranose: step 2/2.</text>
</comment>
<dbReference type="PRINTS" id="PR00990">
    <property type="entry name" value="RIBOKINASE"/>
</dbReference>
<feature type="binding site" evidence="12">
    <location>
        <position position="295"/>
    </location>
    <ligand>
        <name>K(+)</name>
        <dbReference type="ChEBI" id="CHEBI:29103"/>
    </ligand>
</feature>
<dbReference type="GO" id="GO:0004747">
    <property type="term" value="F:ribokinase activity"/>
    <property type="evidence" value="ECO:0007669"/>
    <property type="project" value="UniProtKB-UniRule"/>
</dbReference>
<feature type="binding site" evidence="12">
    <location>
        <position position="289"/>
    </location>
    <ligand>
        <name>K(+)</name>
        <dbReference type="ChEBI" id="CHEBI:29103"/>
    </ligand>
</feature>
<dbReference type="InterPro" id="IPR029056">
    <property type="entry name" value="Ribokinase-like"/>
</dbReference>
<organism evidence="14 15">
    <name type="scientific">Thermobrachium celere DSM 8682</name>
    <dbReference type="NCBI Taxonomy" id="941824"/>
    <lineage>
        <taxon>Bacteria</taxon>
        <taxon>Bacillati</taxon>
        <taxon>Bacillota</taxon>
        <taxon>Clostridia</taxon>
        <taxon>Eubacteriales</taxon>
        <taxon>Clostridiaceae</taxon>
        <taxon>Thermobrachium</taxon>
    </lineage>
</organism>
<comment type="similarity">
    <text evidence="12">Belongs to the carbohydrate kinase PfkB family. Ribokinase subfamily.</text>
</comment>
<feature type="binding site" evidence="12">
    <location>
        <position position="183"/>
    </location>
    <ligand>
        <name>ATP</name>
        <dbReference type="ChEBI" id="CHEBI:30616"/>
    </ligand>
</feature>
<dbReference type="NCBIfam" id="TIGR02152">
    <property type="entry name" value="D_ribokin_bact"/>
    <property type="match status" value="1"/>
</dbReference>
<dbReference type="Gene3D" id="3.40.1190.20">
    <property type="match status" value="1"/>
</dbReference>
<keyword evidence="15" id="KW-1185">Reference proteome</keyword>
<sequence length="311" mass="33686">MYDICVVGSLNMDMVVNVERIPNIGETVLAKGFKKIPGGKGANQAVAARRMGSSVVMVGCVGDDENAKILIDNLNKDGVETKYLKIDEETPTGVALIYVDKDGRNNISVYAGANLNINNEDINRLSNIIKSKIVITQFETPVETAIESFKLAKQNNSITILNPAPAREIPEELIKLSDIVIPNETETEVITGIKPIDEKSIKDAAAIMLQKGAKYVIITLGEKGAAIIDNERFTIVEAQKVNAVDTTAAGDSFIGGLSHYISKKGNLSFDVLIEAVKFANKVSAIAVTREGAQSSIPYMWELKEIFGEELI</sequence>
<comment type="caution">
    <text evidence="12">Lacks conserved residue(s) required for the propagation of feature annotation.</text>
</comment>
<keyword evidence="7 12" id="KW-0418">Kinase</keyword>
<feature type="binding site" evidence="12">
    <location>
        <position position="245"/>
    </location>
    <ligand>
        <name>K(+)</name>
        <dbReference type="ChEBI" id="CHEBI:29103"/>
    </ligand>
</feature>
<feature type="binding site" evidence="12">
    <location>
        <position position="139"/>
    </location>
    <ligand>
        <name>substrate</name>
    </ligand>
</feature>
<feature type="binding site" evidence="12">
    <location>
        <begin position="250"/>
        <end position="251"/>
    </location>
    <ligand>
        <name>ATP</name>
        <dbReference type="ChEBI" id="CHEBI:30616"/>
    </ligand>
</feature>
<comment type="function">
    <text evidence="12">Catalyzes the phosphorylation of ribose at O-5 in a reaction requiring ATP and magnesium. The resulting D-ribose-5-phosphate can then be used either for sythesis of nucleotides, histidine, and tryptophan, or as a component of the pentose phosphate pathway.</text>
</comment>
<feature type="binding site" evidence="12">
    <location>
        <position position="251"/>
    </location>
    <ligand>
        <name>substrate</name>
    </ligand>
</feature>
<feature type="domain" description="Carbohydrate kinase PfkB" evidence="13">
    <location>
        <begin position="3"/>
        <end position="297"/>
    </location>
</feature>
<dbReference type="InterPro" id="IPR002173">
    <property type="entry name" value="Carboh/pur_kinase_PfkB_CS"/>
</dbReference>
<comment type="similarity">
    <text evidence="1">Belongs to the carbohydrate kinase pfkB family.</text>
</comment>
<evidence type="ECO:0000256" key="3">
    <source>
        <dbReference type="ARBA" id="ARBA00016943"/>
    </source>
</evidence>
<feature type="active site" description="Proton acceptor" evidence="12">
    <location>
        <position position="251"/>
    </location>
</feature>
<feature type="binding site" evidence="12">
    <location>
        <begin position="39"/>
        <end position="43"/>
    </location>
    <ligand>
        <name>substrate</name>
    </ligand>
</feature>
<comment type="catalytic activity">
    <reaction evidence="12">
        <text>D-ribose + ATP = D-ribose 5-phosphate + ADP + H(+)</text>
        <dbReference type="Rhea" id="RHEA:13697"/>
        <dbReference type="ChEBI" id="CHEBI:15378"/>
        <dbReference type="ChEBI" id="CHEBI:30616"/>
        <dbReference type="ChEBI" id="CHEBI:47013"/>
        <dbReference type="ChEBI" id="CHEBI:78346"/>
        <dbReference type="ChEBI" id="CHEBI:456216"/>
        <dbReference type="EC" id="2.7.1.15"/>
    </reaction>
</comment>
<comment type="caution">
    <text evidence="14">The sequence shown here is derived from an EMBL/GenBank/DDBJ whole genome shotgun (WGS) entry which is preliminary data.</text>
</comment>
<keyword evidence="10 12" id="KW-0630">Potassium</keyword>
<dbReference type="GO" id="GO:0005829">
    <property type="term" value="C:cytosol"/>
    <property type="evidence" value="ECO:0007669"/>
    <property type="project" value="TreeGrafter"/>
</dbReference>
<keyword evidence="9 12" id="KW-0460">Magnesium</keyword>
<feature type="binding site" evidence="12">
    <location>
        <begin position="219"/>
        <end position="224"/>
    </location>
    <ligand>
        <name>ATP</name>
        <dbReference type="ChEBI" id="CHEBI:30616"/>
    </ligand>
</feature>
<protein>
    <recommendedName>
        <fullName evidence="3 12">Ribokinase</fullName>
        <shortName evidence="12">RK</shortName>
        <ecNumber evidence="2 12">2.7.1.15</ecNumber>
    </recommendedName>
</protein>
<evidence type="ECO:0000256" key="5">
    <source>
        <dbReference type="ARBA" id="ARBA00022723"/>
    </source>
</evidence>
<comment type="subcellular location">
    <subcellularLocation>
        <location evidence="12">Cytoplasm</location>
    </subcellularLocation>
</comment>
<dbReference type="GO" id="GO:0019303">
    <property type="term" value="P:D-ribose catabolic process"/>
    <property type="evidence" value="ECO:0007669"/>
    <property type="project" value="UniProtKB-UniRule"/>
</dbReference>
<dbReference type="PANTHER" id="PTHR10584:SF166">
    <property type="entry name" value="RIBOKINASE"/>
    <property type="match status" value="1"/>
</dbReference>
<proteinExistence type="inferred from homology"/>
<evidence type="ECO:0000256" key="6">
    <source>
        <dbReference type="ARBA" id="ARBA00022741"/>
    </source>
</evidence>
<dbReference type="Proteomes" id="UP000014923">
    <property type="component" value="Unassembled WGS sequence"/>
</dbReference>
<dbReference type="EC" id="2.7.1.15" evidence="2 12"/>
<gene>
    <name evidence="12" type="primary">rbsK</name>
    <name evidence="14" type="ORF">TCEL_02085</name>
</gene>
<evidence type="ECO:0000256" key="2">
    <source>
        <dbReference type="ARBA" id="ARBA00012035"/>
    </source>
</evidence>
<evidence type="ECO:0000259" key="13">
    <source>
        <dbReference type="Pfam" id="PF00294"/>
    </source>
</evidence>
<evidence type="ECO:0000256" key="10">
    <source>
        <dbReference type="ARBA" id="ARBA00022958"/>
    </source>
</evidence>
<dbReference type="Pfam" id="PF00294">
    <property type="entry name" value="PfkB"/>
    <property type="match status" value="1"/>
</dbReference>
<dbReference type="SUPFAM" id="SSF53613">
    <property type="entry name" value="Ribokinase-like"/>
    <property type="match status" value="1"/>
</dbReference>
<evidence type="ECO:0000256" key="7">
    <source>
        <dbReference type="ARBA" id="ARBA00022777"/>
    </source>
</evidence>
<reference evidence="14" key="1">
    <citation type="submission" date="2013-03" db="EMBL/GenBank/DDBJ databases">
        <title>Draft genome sequence of the hydrogen-ethanol-producing anaerobic alkalithermophilic Caloramator celere.</title>
        <authorList>
            <person name="Ciranna A."/>
            <person name="Larjo A."/>
            <person name="Kivisto A."/>
            <person name="Santala V."/>
            <person name="Roos C."/>
            <person name="Karp M."/>
        </authorList>
    </citation>
    <scope>NUCLEOTIDE SEQUENCE [LARGE SCALE GENOMIC DNA]</scope>
    <source>
        <strain evidence="14">DSM 8682</strain>
    </source>
</reference>
<evidence type="ECO:0000313" key="15">
    <source>
        <dbReference type="Proteomes" id="UP000014923"/>
    </source>
</evidence>
<accession>R7RS78</accession>
<keyword evidence="6 12" id="KW-0547">Nucleotide-binding</keyword>
<keyword evidence="11 12" id="KW-0119">Carbohydrate metabolism</keyword>
<evidence type="ECO:0000256" key="8">
    <source>
        <dbReference type="ARBA" id="ARBA00022840"/>
    </source>
</evidence>
<dbReference type="InterPro" id="IPR011877">
    <property type="entry name" value="Ribokinase"/>
</dbReference>
<feature type="binding site" evidence="12">
    <location>
        <position position="280"/>
    </location>
    <ligand>
        <name>ATP</name>
        <dbReference type="ChEBI" id="CHEBI:30616"/>
    </ligand>
</feature>
<comment type="cofactor">
    <cofactor evidence="12">
        <name>Mg(2+)</name>
        <dbReference type="ChEBI" id="CHEBI:18420"/>
    </cofactor>
    <text evidence="12">Requires a divalent cation, most likely magnesium in vivo, as an electrophilic catalyst to aid phosphoryl group transfer. It is the chelate of the metal and the nucleotide that is the actual substrate.</text>
</comment>
<evidence type="ECO:0000256" key="1">
    <source>
        <dbReference type="ARBA" id="ARBA00005380"/>
    </source>
</evidence>
<dbReference type="PANTHER" id="PTHR10584">
    <property type="entry name" value="SUGAR KINASE"/>
    <property type="match status" value="1"/>
</dbReference>
<feature type="binding site" evidence="12">
    <location>
        <position position="286"/>
    </location>
    <ligand>
        <name>K(+)</name>
        <dbReference type="ChEBI" id="CHEBI:29103"/>
    </ligand>
</feature>
<keyword evidence="8 12" id="KW-0067">ATP-binding</keyword>
<keyword evidence="5 12" id="KW-0479">Metal-binding</keyword>
<comment type="subunit">
    <text evidence="12">Homodimer.</text>
</comment>
<keyword evidence="4 12" id="KW-0808">Transferase</keyword>
<evidence type="ECO:0000256" key="4">
    <source>
        <dbReference type="ARBA" id="ARBA00022679"/>
    </source>
</evidence>